<keyword evidence="3" id="KW-0862">Zinc</keyword>
<dbReference type="GO" id="GO:0003677">
    <property type="term" value="F:DNA binding"/>
    <property type="evidence" value="ECO:0007669"/>
    <property type="project" value="InterPro"/>
</dbReference>
<evidence type="ECO:0000313" key="7">
    <source>
        <dbReference type="EMBL" id="JAT04937.1"/>
    </source>
</evidence>
<gene>
    <name evidence="7" type="ORF">g.56117</name>
</gene>
<feature type="non-terminal residue" evidence="7">
    <location>
        <position position="108"/>
    </location>
</feature>
<dbReference type="SUPFAM" id="SSF57667">
    <property type="entry name" value="beta-beta-alpha zinc fingers"/>
    <property type="match status" value="1"/>
</dbReference>
<dbReference type="SMART" id="SM00614">
    <property type="entry name" value="ZnF_BED"/>
    <property type="match status" value="1"/>
</dbReference>
<dbReference type="InterPro" id="IPR036236">
    <property type="entry name" value="Znf_C2H2_sf"/>
</dbReference>
<name>A0A1B6K0F6_9HEMI</name>
<evidence type="ECO:0000256" key="2">
    <source>
        <dbReference type="ARBA" id="ARBA00022771"/>
    </source>
</evidence>
<keyword evidence="1" id="KW-0479">Metal-binding</keyword>
<dbReference type="EMBL" id="GECU01002770">
    <property type="protein sequence ID" value="JAT04937.1"/>
    <property type="molecule type" value="Transcribed_RNA"/>
</dbReference>
<evidence type="ECO:0000256" key="5">
    <source>
        <dbReference type="SAM" id="MobiDB-lite"/>
    </source>
</evidence>
<organism evidence="7">
    <name type="scientific">Homalodisca liturata</name>
    <dbReference type="NCBI Taxonomy" id="320908"/>
    <lineage>
        <taxon>Eukaryota</taxon>
        <taxon>Metazoa</taxon>
        <taxon>Ecdysozoa</taxon>
        <taxon>Arthropoda</taxon>
        <taxon>Hexapoda</taxon>
        <taxon>Insecta</taxon>
        <taxon>Pterygota</taxon>
        <taxon>Neoptera</taxon>
        <taxon>Paraneoptera</taxon>
        <taxon>Hemiptera</taxon>
        <taxon>Auchenorrhyncha</taxon>
        <taxon>Membracoidea</taxon>
        <taxon>Cicadellidae</taxon>
        <taxon>Cicadellinae</taxon>
        <taxon>Proconiini</taxon>
        <taxon>Homalodisca</taxon>
    </lineage>
</organism>
<reference evidence="7" key="1">
    <citation type="submission" date="2015-11" db="EMBL/GenBank/DDBJ databases">
        <title>De novo transcriptome assembly of four potential Pierce s Disease insect vectors from Arizona vineyards.</title>
        <authorList>
            <person name="Tassone E.E."/>
        </authorList>
    </citation>
    <scope>NUCLEOTIDE SEQUENCE</scope>
</reference>
<evidence type="ECO:0000259" key="6">
    <source>
        <dbReference type="PROSITE" id="PS50808"/>
    </source>
</evidence>
<protein>
    <recommendedName>
        <fullName evidence="6">BED-type domain-containing protein</fullName>
    </recommendedName>
</protein>
<feature type="domain" description="BED-type" evidence="6">
    <location>
        <begin position="7"/>
        <end position="53"/>
    </location>
</feature>
<keyword evidence="2 4" id="KW-0863">Zinc-finger</keyword>
<dbReference type="Pfam" id="PF02892">
    <property type="entry name" value="zf-BED"/>
    <property type="match status" value="1"/>
</dbReference>
<proteinExistence type="predicted"/>
<feature type="region of interest" description="Disordered" evidence="5">
    <location>
        <begin position="52"/>
        <end position="108"/>
    </location>
</feature>
<sequence>MSGNKKQKTSYLWTYYTVVDADIKTAKCDLCGQVLNYKSTITNLRHHIEKRHPTVNLPKKDKTSTNLPSPTTALISTKNSTIGSTSILRNEPEQPSSEALTNSNPLSA</sequence>
<evidence type="ECO:0000256" key="4">
    <source>
        <dbReference type="PROSITE-ProRule" id="PRU00027"/>
    </source>
</evidence>
<evidence type="ECO:0000256" key="3">
    <source>
        <dbReference type="ARBA" id="ARBA00022833"/>
    </source>
</evidence>
<feature type="compositionally biased region" description="Polar residues" evidence="5">
    <location>
        <begin position="64"/>
        <end position="108"/>
    </location>
</feature>
<dbReference type="PROSITE" id="PS50808">
    <property type="entry name" value="ZF_BED"/>
    <property type="match status" value="1"/>
</dbReference>
<accession>A0A1B6K0F6</accession>
<evidence type="ECO:0000256" key="1">
    <source>
        <dbReference type="ARBA" id="ARBA00022723"/>
    </source>
</evidence>
<dbReference type="GO" id="GO:0008270">
    <property type="term" value="F:zinc ion binding"/>
    <property type="evidence" value="ECO:0007669"/>
    <property type="project" value="UniProtKB-KW"/>
</dbReference>
<dbReference type="InterPro" id="IPR003656">
    <property type="entry name" value="Znf_BED"/>
</dbReference>
<dbReference type="AlphaFoldDB" id="A0A1B6K0F6"/>